<dbReference type="eggNOG" id="ENOG502SM1S">
    <property type="taxonomic scope" value="Eukaryota"/>
</dbReference>
<name>N1PI18_DOTSN</name>
<dbReference type="Proteomes" id="UP000016933">
    <property type="component" value="Unassembled WGS sequence"/>
</dbReference>
<dbReference type="PANTHER" id="PTHR36587:SF2">
    <property type="entry name" value="EXPRESSION SITE-ASSOCIATED GENE 3 (ESAG3)-LIKE PROTEIN"/>
    <property type="match status" value="1"/>
</dbReference>
<sequence>MHSVKRLSLLAAAAFATLFGPFLLGYHFTTIRDTSLEYLNTASNGRLSSLGAAATEQTKHFHLVLPATGPNEQFCKLLLSAGITGYPEPVFVGWAGHGVYDGTKSHLFKITETLTYLRSLPPAADDDLVLVLDAYDIWMQLRPDVLIGRYFEVLRKNDARIKSEGIYGKENGGAVISHSIVQGPDKLHWPHGEREAATWAVPESPLPHNAFGPLTDTDMFTARPRWLNSGTIMGPVKDMRDMFAATVDMLSRKYDSTWEFRNSDQYYFAEVWAEQEIRRLQFRDGENFTAPTVRGGGTGIVPVIPEGRRTEFGICLDYETEMFQTAAAFDRHVTWMRFNGSTHSVSGYPGDAKVISLTLQESTSTKRIDQWLLQEDTLKSEGPWSAASPQELPGLQQGSSWEDVMLGVNVVTQIAFPLFHVTGDKSLRNRWWPRMWFHPWSEQLLKAAKRKQANSEDPNTFLVHNGVRYKQARPDGKDSYWGPGEDEKGGAWKADGEYVPWKDMCAKFEDKLYLRPTAGVP</sequence>
<protein>
    <submittedName>
        <fullName evidence="1">Uncharacterized protein</fullName>
    </submittedName>
</protein>
<dbReference type="EMBL" id="KB446543">
    <property type="protein sequence ID" value="EME40966.1"/>
    <property type="molecule type" value="Genomic_DNA"/>
</dbReference>
<reference evidence="2" key="1">
    <citation type="journal article" date="2012" name="PLoS Genet.">
        <title>The genomes of the fungal plant pathogens Cladosporium fulvum and Dothistroma septosporum reveal adaptation to different hosts and lifestyles but also signatures of common ancestry.</title>
        <authorList>
            <person name="de Wit P.J.G.M."/>
            <person name="van der Burgt A."/>
            <person name="Oekmen B."/>
            <person name="Stergiopoulos I."/>
            <person name="Abd-Elsalam K.A."/>
            <person name="Aerts A.L."/>
            <person name="Bahkali A.H."/>
            <person name="Beenen H.G."/>
            <person name="Chettri P."/>
            <person name="Cox M.P."/>
            <person name="Datema E."/>
            <person name="de Vries R.P."/>
            <person name="Dhillon B."/>
            <person name="Ganley A.R."/>
            <person name="Griffiths S.A."/>
            <person name="Guo Y."/>
            <person name="Hamelin R.C."/>
            <person name="Henrissat B."/>
            <person name="Kabir M.S."/>
            <person name="Jashni M.K."/>
            <person name="Kema G."/>
            <person name="Klaubauf S."/>
            <person name="Lapidus A."/>
            <person name="Levasseur A."/>
            <person name="Lindquist E."/>
            <person name="Mehrabi R."/>
            <person name="Ohm R.A."/>
            <person name="Owen T.J."/>
            <person name="Salamov A."/>
            <person name="Schwelm A."/>
            <person name="Schijlen E."/>
            <person name="Sun H."/>
            <person name="van den Burg H.A."/>
            <person name="van Ham R.C.H.J."/>
            <person name="Zhang S."/>
            <person name="Goodwin S.B."/>
            <person name="Grigoriev I.V."/>
            <person name="Collemare J."/>
            <person name="Bradshaw R.E."/>
        </authorList>
    </citation>
    <scope>NUCLEOTIDE SEQUENCE [LARGE SCALE GENOMIC DNA]</scope>
    <source>
        <strain evidence="2">NZE10 / CBS 128990</strain>
    </source>
</reference>
<accession>N1PI18</accession>
<keyword evidence="2" id="KW-1185">Reference proteome</keyword>
<dbReference type="STRING" id="675120.N1PI18"/>
<dbReference type="PANTHER" id="PTHR36587">
    <property type="entry name" value="EXPRESSION SITE-ASSOCIATED GENE 3 (ESAG3)-LIKE PROTEIN"/>
    <property type="match status" value="1"/>
</dbReference>
<proteinExistence type="predicted"/>
<evidence type="ECO:0000313" key="2">
    <source>
        <dbReference type="Proteomes" id="UP000016933"/>
    </source>
</evidence>
<evidence type="ECO:0000313" key="1">
    <source>
        <dbReference type="EMBL" id="EME40966.1"/>
    </source>
</evidence>
<dbReference type="OMA" id="YFAEVWA"/>
<dbReference type="AlphaFoldDB" id="N1PI18"/>
<dbReference type="CDD" id="cd22997">
    <property type="entry name" value="GT_LH"/>
    <property type="match status" value="1"/>
</dbReference>
<organism evidence="1 2">
    <name type="scientific">Dothistroma septosporum (strain NZE10 / CBS 128990)</name>
    <name type="common">Red band needle blight fungus</name>
    <name type="synonym">Mycosphaerella pini</name>
    <dbReference type="NCBI Taxonomy" id="675120"/>
    <lineage>
        <taxon>Eukaryota</taxon>
        <taxon>Fungi</taxon>
        <taxon>Dikarya</taxon>
        <taxon>Ascomycota</taxon>
        <taxon>Pezizomycotina</taxon>
        <taxon>Dothideomycetes</taxon>
        <taxon>Dothideomycetidae</taxon>
        <taxon>Mycosphaerellales</taxon>
        <taxon>Mycosphaerellaceae</taxon>
        <taxon>Dothistroma</taxon>
    </lineage>
</organism>
<gene>
    <name evidence="1" type="ORF">DOTSEDRAFT_74499</name>
</gene>
<dbReference type="OrthoDB" id="422736at2759"/>
<reference evidence="1 2" key="2">
    <citation type="journal article" date="2012" name="PLoS Pathog.">
        <title>Diverse lifestyles and strategies of plant pathogenesis encoded in the genomes of eighteen Dothideomycetes fungi.</title>
        <authorList>
            <person name="Ohm R.A."/>
            <person name="Feau N."/>
            <person name="Henrissat B."/>
            <person name="Schoch C.L."/>
            <person name="Horwitz B.A."/>
            <person name="Barry K.W."/>
            <person name="Condon B.J."/>
            <person name="Copeland A.C."/>
            <person name="Dhillon B."/>
            <person name="Glaser F."/>
            <person name="Hesse C.N."/>
            <person name="Kosti I."/>
            <person name="LaButti K."/>
            <person name="Lindquist E.A."/>
            <person name="Lucas S."/>
            <person name="Salamov A.A."/>
            <person name="Bradshaw R.E."/>
            <person name="Ciuffetti L."/>
            <person name="Hamelin R.C."/>
            <person name="Kema G.H.J."/>
            <person name="Lawrence C."/>
            <person name="Scott J.A."/>
            <person name="Spatafora J.W."/>
            <person name="Turgeon B.G."/>
            <person name="de Wit P.J.G.M."/>
            <person name="Zhong S."/>
            <person name="Goodwin S.B."/>
            <person name="Grigoriev I.V."/>
        </authorList>
    </citation>
    <scope>NUCLEOTIDE SEQUENCE [LARGE SCALE GENOMIC DNA]</scope>
    <source>
        <strain evidence="2">NZE10 / CBS 128990</strain>
    </source>
</reference>
<dbReference type="HOGENOM" id="CLU_020425_2_0_1"/>